<reference evidence="1 2" key="1">
    <citation type="submission" date="2019-05" db="EMBL/GenBank/DDBJ databases">
        <title>Another draft genome of Portunus trituberculatus and its Hox gene families provides insights of decapod evolution.</title>
        <authorList>
            <person name="Jeong J.-H."/>
            <person name="Song I."/>
            <person name="Kim S."/>
            <person name="Choi T."/>
            <person name="Kim D."/>
            <person name="Ryu S."/>
            <person name="Kim W."/>
        </authorList>
    </citation>
    <scope>NUCLEOTIDE SEQUENCE [LARGE SCALE GENOMIC DNA]</scope>
    <source>
        <tissue evidence="1">Muscle</tissue>
    </source>
</reference>
<dbReference type="Proteomes" id="UP000324222">
    <property type="component" value="Unassembled WGS sequence"/>
</dbReference>
<evidence type="ECO:0000313" key="2">
    <source>
        <dbReference type="Proteomes" id="UP000324222"/>
    </source>
</evidence>
<gene>
    <name evidence="1" type="ORF">E2C01_013820</name>
</gene>
<evidence type="ECO:0000313" key="1">
    <source>
        <dbReference type="EMBL" id="MPC20858.1"/>
    </source>
</evidence>
<protein>
    <submittedName>
        <fullName evidence="1">Uncharacterized protein</fullName>
    </submittedName>
</protein>
<dbReference type="AlphaFoldDB" id="A0A5B7DHL6"/>
<sequence length="27" mass="3380">MHRTWMRSAWTPQYLMYQASLRKGKDH</sequence>
<accession>A0A5B7DHL6</accession>
<dbReference type="EMBL" id="VSRR010000918">
    <property type="protein sequence ID" value="MPC20858.1"/>
    <property type="molecule type" value="Genomic_DNA"/>
</dbReference>
<keyword evidence="2" id="KW-1185">Reference proteome</keyword>
<proteinExistence type="predicted"/>
<name>A0A5B7DHL6_PORTR</name>
<comment type="caution">
    <text evidence="1">The sequence shown here is derived from an EMBL/GenBank/DDBJ whole genome shotgun (WGS) entry which is preliminary data.</text>
</comment>
<organism evidence="1 2">
    <name type="scientific">Portunus trituberculatus</name>
    <name type="common">Swimming crab</name>
    <name type="synonym">Neptunus trituberculatus</name>
    <dbReference type="NCBI Taxonomy" id="210409"/>
    <lineage>
        <taxon>Eukaryota</taxon>
        <taxon>Metazoa</taxon>
        <taxon>Ecdysozoa</taxon>
        <taxon>Arthropoda</taxon>
        <taxon>Crustacea</taxon>
        <taxon>Multicrustacea</taxon>
        <taxon>Malacostraca</taxon>
        <taxon>Eumalacostraca</taxon>
        <taxon>Eucarida</taxon>
        <taxon>Decapoda</taxon>
        <taxon>Pleocyemata</taxon>
        <taxon>Brachyura</taxon>
        <taxon>Eubrachyura</taxon>
        <taxon>Portunoidea</taxon>
        <taxon>Portunidae</taxon>
        <taxon>Portuninae</taxon>
        <taxon>Portunus</taxon>
    </lineage>
</organism>